<proteinExistence type="predicted"/>
<dbReference type="RefSeq" id="WP_219044367.1">
    <property type="nucleotide sequence ID" value="NZ_JAHWDQ010000004.1"/>
</dbReference>
<protein>
    <submittedName>
        <fullName evidence="1">Uncharacterized protein</fullName>
    </submittedName>
</protein>
<accession>A0ABS6VUX4</accession>
<evidence type="ECO:0000313" key="1">
    <source>
        <dbReference type="EMBL" id="MBW2942129.1"/>
    </source>
</evidence>
<name>A0ABS6VUX4_9GAMM</name>
<keyword evidence="2" id="KW-1185">Reference proteome</keyword>
<gene>
    <name evidence="1" type="ORF">KXJ70_15135</name>
</gene>
<organism evidence="1 2">
    <name type="scientific">Zhongshania aquimaris</name>
    <dbReference type="NCBI Taxonomy" id="2857107"/>
    <lineage>
        <taxon>Bacteria</taxon>
        <taxon>Pseudomonadati</taxon>
        <taxon>Pseudomonadota</taxon>
        <taxon>Gammaproteobacteria</taxon>
        <taxon>Cellvibrionales</taxon>
        <taxon>Spongiibacteraceae</taxon>
        <taxon>Zhongshania</taxon>
    </lineage>
</organism>
<comment type="caution">
    <text evidence="1">The sequence shown here is derived from an EMBL/GenBank/DDBJ whole genome shotgun (WGS) entry which is preliminary data.</text>
</comment>
<dbReference type="EMBL" id="JAHWDQ010000004">
    <property type="protein sequence ID" value="MBW2942129.1"/>
    <property type="molecule type" value="Genomic_DNA"/>
</dbReference>
<dbReference type="Proteomes" id="UP001166291">
    <property type="component" value="Unassembled WGS sequence"/>
</dbReference>
<evidence type="ECO:0000313" key="2">
    <source>
        <dbReference type="Proteomes" id="UP001166291"/>
    </source>
</evidence>
<sequence>MTILFSAISMSGNGFAGELSLGVVKKLHKPGLIGVVIDNILNSLFNRLMSL</sequence>
<reference evidence="1" key="1">
    <citation type="submission" date="2021-07" db="EMBL/GenBank/DDBJ databases">
        <title>Zhongshania sp. CAU 1632 isolated from seawater.</title>
        <authorList>
            <person name="Kim W."/>
        </authorList>
    </citation>
    <scope>NUCLEOTIDE SEQUENCE</scope>
    <source>
        <strain evidence="1">CAU 1632</strain>
    </source>
</reference>